<gene>
    <name evidence="2" type="ORF">N6Q81_15715</name>
</gene>
<dbReference type="EMBL" id="CP104697">
    <property type="protein sequence ID" value="UXI83154.1"/>
    <property type="molecule type" value="Genomic_DNA"/>
</dbReference>
<keyword evidence="3" id="KW-1185">Reference proteome</keyword>
<evidence type="ECO:0000313" key="2">
    <source>
        <dbReference type="EMBL" id="UXI83154.1"/>
    </source>
</evidence>
<feature type="non-terminal residue" evidence="2">
    <location>
        <position position="51"/>
    </location>
</feature>
<dbReference type="SUPFAM" id="SSF53474">
    <property type="entry name" value="alpha/beta-Hydrolases"/>
    <property type="match status" value="1"/>
</dbReference>
<sequence>MTDPEVPEPVVRTAAGAVRGRREDGLTVFRGIPFAEPPVGEARFAAPRPAR</sequence>
<name>A0ABY6C5E5_9ACTN</name>
<dbReference type="Gene3D" id="3.40.50.1820">
    <property type="entry name" value="alpha/beta hydrolase"/>
    <property type="match status" value="1"/>
</dbReference>
<proteinExistence type="predicted"/>
<dbReference type="Pfam" id="PF00135">
    <property type="entry name" value="COesterase"/>
    <property type="match status" value="1"/>
</dbReference>
<dbReference type="InterPro" id="IPR002018">
    <property type="entry name" value="CarbesteraseB"/>
</dbReference>
<organism evidence="2 3">
    <name type="scientific">Streptomyces vinaceusdrappus</name>
    <dbReference type="NCBI Taxonomy" id="67376"/>
    <lineage>
        <taxon>Bacteria</taxon>
        <taxon>Bacillati</taxon>
        <taxon>Actinomycetota</taxon>
        <taxon>Actinomycetes</taxon>
        <taxon>Kitasatosporales</taxon>
        <taxon>Streptomycetaceae</taxon>
        <taxon>Streptomyces</taxon>
        <taxon>Streptomyces rochei group</taxon>
    </lineage>
</organism>
<dbReference type="Proteomes" id="UP001064390">
    <property type="component" value="Chromosome"/>
</dbReference>
<protein>
    <submittedName>
        <fullName evidence="2">Carboxylesterase family protein</fullName>
    </submittedName>
</protein>
<dbReference type="RefSeq" id="WP_261700517.1">
    <property type="nucleotide sequence ID" value="NZ_CP104697.1"/>
</dbReference>
<reference evidence="2" key="1">
    <citation type="submission" date="2022-09" db="EMBL/GenBank/DDBJ databases">
        <title>Streptomyces vinaceusdrappus strain AC-40.</title>
        <authorList>
            <person name="Sedeek A.M."/>
            <person name="Salah I."/>
            <person name="Kamel H.L."/>
            <person name="Soltan M.A."/>
            <person name="Elsayed T.R."/>
        </authorList>
    </citation>
    <scope>NUCLEOTIDE SEQUENCE</scope>
    <source>
        <strain evidence="2">AC-40</strain>
    </source>
</reference>
<evidence type="ECO:0000259" key="1">
    <source>
        <dbReference type="Pfam" id="PF00135"/>
    </source>
</evidence>
<feature type="domain" description="Carboxylesterase type B" evidence="1">
    <location>
        <begin position="8"/>
        <end position="50"/>
    </location>
</feature>
<accession>A0ABY6C5E5</accession>
<dbReference type="InterPro" id="IPR029058">
    <property type="entry name" value="AB_hydrolase_fold"/>
</dbReference>
<evidence type="ECO:0000313" key="3">
    <source>
        <dbReference type="Proteomes" id="UP001064390"/>
    </source>
</evidence>